<comment type="caution">
    <text evidence="1">The sequence shown here is derived from an EMBL/GenBank/DDBJ whole genome shotgun (WGS) entry which is preliminary data.</text>
</comment>
<reference evidence="1" key="1">
    <citation type="submission" date="2023-03" db="EMBL/GenBank/DDBJ databases">
        <title>Stygiobacter electus gen. nov., sp. nov., facultatively anaerobic thermotolerant bacterium of the class Ignavibacteria from a well of Yessentuki mineral water deposit.</title>
        <authorList>
            <person name="Podosokorskaya O.A."/>
            <person name="Elcheninov A.G."/>
            <person name="Petrova N.F."/>
            <person name="Zavarzina D.G."/>
            <person name="Kublanov I.V."/>
            <person name="Merkel A.Y."/>
        </authorList>
    </citation>
    <scope>NUCLEOTIDE SEQUENCE</scope>
    <source>
        <strain evidence="1">09-Me</strain>
    </source>
</reference>
<dbReference type="RefSeq" id="WP_321535840.1">
    <property type="nucleotide sequence ID" value="NZ_JARGDL010000009.1"/>
</dbReference>
<keyword evidence="2" id="KW-1185">Reference proteome</keyword>
<sequence>MVKRKSSTSFKTLNEVLETDKELSSLKEKIKLLNVLGEFENIFPELSNIAKAIKVEKQILFLKVENSVWKSELNFQKNILIKKINNYFKEEIIKSIKFL</sequence>
<dbReference type="EMBL" id="JARGDL010000009">
    <property type="protein sequence ID" value="MDF1612072.1"/>
    <property type="molecule type" value="Genomic_DNA"/>
</dbReference>
<dbReference type="InterPro" id="IPR007922">
    <property type="entry name" value="DciA-like"/>
</dbReference>
<proteinExistence type="predicted"/>
<dbReference type="AlphaFoldDB" id="A0AAE3P0D4"/>
<name>A0AAE3P0D4_9BACT</name>
<protein>
    <submittedName>
        <fullName evidence="1">DUF721 domain-containing protein</fullName>
    </submittedName>
</protein>
<dbReference type="Proteomes" id="UP001221302">
    <property type="component" value="Unassembled WGS sequence"/>
</dbReference>
<accession>A0AAE3P0D4</accession>
<gene>
    <name evidence="1" type="ORF">P0M35_07905</name>
</gene>
<evidence type="ECO:0000313" key="2">
    <source>
        <dbReference type="Proteomes" id="UP001221302"/>
    </source>
</evidence>
<dbReference type="Pfam" id="PF05258">
    <property type="entry name" value="DciA"/>
    <property type="match status" value="1"/>
</dbReference>
<evidence type="ECO:0000313" key="1">
    <source>
        <dbReference type="EMBL" id="MDF1612072.1"/>
    </source>
</evidence>
<organism evidence="1 2">
    <name type="scientific">Stygiobacter electus</name>
    <dbReference type="NCBI Taxonomy" id="3032292"/>
    <lineage>
        <taxon>Bacteria</taxon>
        <taxon>Pseudomonadati</taxon>
        <taxon>Ignavibacteriota</taxon>
        <taxon>Ignavibacteria</taxon>
        <taxon>Ignavibacteriales</taxon>
        <taxon>Melioribacteraceae</taxon>
        <taxon>Stygiobacter</taxon>
    </lineage>
</organism>